<organism evidence="3 4">
    <name type="scientific">Dioscorea cayennensis subsp. rotundata</name>
    <name type="common">White Guinea yam</name>
    <name type="synonym">Dioscorea rotundata</name>
    <dbReference type="NCBI Taxonomy" id="55577"/>
    <lineage>
        <taxon>Eukaryota</taxon>
        <taxon>Viridiplantae</taxon>
        <taxon>Streptophyta</taxon>
        <taxon>Embryophyta</taxon>
        <taxon>Tracheophyta</taxon>
        <taxon>Spermatophyta</taxon>
        <taxon>Magnoliopsida</taxon>
        <taxon>Liliopsida</taxon>
        <taxon>Dioscoreales</taxon>
        <taxon>Dioscoreaceae</taxon>
        <taxon>Dioscorea</taxon>
    </lineage>
</organism>
<dbReference type="PANTHER" id="PTHR10775:SF173">
    <property type="match status" value="1"/>
</dbReference>
<evidence type="ECO:0000313" key="3">
    <source>
        <dbReference type="Proteomes" id="UP001515500"/>
    </source>
</evidence>
<accession>A0AB40CJQ3</accession>
<feature type="domain" description="Transposase-associated" evidence="2">
    <location>
        <begin position="3"/>
        <end position="75"/>
    </location>
</feature>
<evidence type="ECO:0000313" key="4">
    <source>
        <dbReference type="RefSeq" id="XP_039138852.1"/>
    </source>
</evidence>
<sequence>MDKSWMNKSRLSQEYVDGVDRFLDFAFNNSSSDNKIICPCVKCVNVRWQSREVAFDHLACDGIIQGYTCWFFHGESVPSTNISSTSSTSHLGTNNPSTGQDGMEELLLDAFNMQHHLDAPEFVASHPTDEMEDGNETHQGLNEEQPSKEASKFYKLLEDMNGKLYDGSKHSTLYFCICLFHLKCMCGMTGKWLDYLIDFLKEFFPMAAIPANSRESKKVIKDLGLGYEKIHSCPNDFHKRPAKVMRYFPLIPRLQRIFMSSKTCTDMSWHANSRKKDGNLRHPADVEAWRSFDARYPDFAYDPRNVRLGLSSDGFNAFKLLSTSYSTWPVVLIPYNLPPWIGMKQSSFILSMIIPGDKGPALLWTINDFLAYANLLGWSTKGKYACPCCTSHTSARWLTNGRKFCYMAHRRWLNENHPYRFQKHLFDGTIELRGPPSIPTGSDILLMLKDVQPIYGKRKKGNLSKSTTSTLRKRQRDGDVDSDDDDQHEDGPHDAELWKKRSIFFDLPYWEHNLLRHNLDVMHIEKNICENIVGTILDIDGKLKDNMKSRVDMVEMGIRHELHPEYLSNGRTRLPPASFSMTKKEDMFCQVLKDIKVQDAYSSNI</sequence>
<feature type="region of interest" description="Disordered" evidence="1">
    <location>
        <begin position="459"/>
        <end position="493"/>
    </location>
</feature>
<dbReference type="InterPro" id="IPR029480">
    <property type="entry name" value="Transpos_assoc"/>
</dbReference>
<dbReference type="Pfam" id="PF02992">
    <property type="entry name" value="Transposase_21"/>
    <property type="match status" value="2"/>
</dbReference>
<dbReference type="InterPro" id="IPR004242">
    <property type="entry name" value="Transposase_21"/>
</dbReference>
<protein>
    <submittedName>
        <fullName evidence="4">Uncharacterized protein LOC120276193</fullName>
    </submittedName>
</protein>
<dbReference type="Proteomes" id="UP001515500">
    <property type="component" value="Chromosome 14"/>
</dbReference>
<dbReference type="PANTHER" id="PTHR10775">
    <property type="entry name" value="OS08G0208400 PROTEIN"/>
    <property type="match status" value="1"/>
</dbReference>
<proteinExistence type="predicted"/>
<feature type="region of interest" description="Disordered" evidence="1">
    <location>
        <begin position="126"/>
        <end position="147"/>
    </location>
</feature>
<evidence type="ECO:0000256" key="1">
    <source>
        <dbReference type="SAM" id="MobiDB-lite"/>
    </source>
</evidence>
<keyword evidence="3" id="KW-1185">Reference proteome</keyword>
<dbReference type="Pfam" id="PF13963">
    <property type="entry name" value="Transpos_assoc"/>
    <property type="match status" value="1"/>
</dbReference>
<gene>
    <name evidence="4" type="primary">LOC120276193</name>
</gene>
<reference evidence="4" key="1">
    <citation type="submission" date="2025-08" db="UniProtKB">
        <authorList>
            <consortium name="RefSeq"/>
        </authorList>
    </citation>
    <scope>IDENTIFICATION</scope>
</reference>
<dbReference type="RefSeq" id="XP_039138852.1">
    <property type="nucleotide sequence ID" value="XM_039282918.1"/>
</dbReference>
<evidence type="ECO:0000259" key="2">
    <source>
        <dbReference type="Pfam" id="PF13963"/>
    </source>
</evidence>
<dbReference type="AlphaFoldDB" id="A0AB40CJQ3"/>
<name>A0AB40CJQ3_DIOCR</name>
<dbReference type="GeneID" id="120276193"/>